<feature type="domain" description="Major facilitator superfamily (MFS) profile" evidence="7">
    <location>
        <begin position="43"/>
        <end position="457"/>
    </location>
</feature>
<feature type="transmembrane region" description="Helical" evidence="6">
    <location>
        <begin position="168"/>
        <end position="193"/>
    </location>
</feature>
<keyword evidence="9" id="KW-1185">Reference proteome</keyword>
<dbReference type="InterPro" id="IPR036259">
    <property type="entry name" value="MFS_trans_sf"/>
</dbReference>
<feature type="transmembrane region" description="Helical" evidence="6">
    <location>
        <begin position="80"/>
        <end position="102"/>
    </location>
</feature>
<dbReference type="GO" id="GO:0016020">
    <property type="term" value="C:membrane"/>
    <property type="evidence" value="ECO:0007669"/>
    <property type="project" value="UniProtKB-SubCell"/>
</dbReference>
<feature type="transmembrane region" description="Helical" evidence="6">
    <location>
        <begin position="109"/>
        <end position="128"/>
    </location>
</feature>
<comment type="subcellular location">
    <subcellularLocation>
        <location evidence="1">Membrane</location>
        <topology evidence="1">Multi-pass membrane protein</topology>
    </subcellularLocation>
</comment>
<evidence type="ECO:0000256" key="4">
    <source>
        <dbReference type="ARBA" id="ARBA00022989"/>
    </source>
</evidence>
<keyword evidence="5 6" id="KW-0472">Membrane</keyword>
<keyword evidence="4 6" id="KW-1133">Transmembrane helix</keyword>
<dbReference type="SUPFAM" id="SSF103473">
    <property type="entry name" value="MFS general substrate transporter"/>
    <property type="match status" value="1"/>
</dbReference>
<feature type="transmembrane region" description="Helical" evidence="6">
    <location>
        <begin position="364"/>
        <end position="383"/>
    </location>
</feature>
<dbReference type="InterPro" id="IPR011701">
    <property type="entry name" value="MFS"/>
</dbReference>
<evidence type="ECO:0000256" key="6">
    <source>
        <dbReference type="SAM" id="Phobius"/>
    </source>
</evidence>
<feature type="transmembrane region" description="Helical" evidence="6">
    <location>
        <begin position="308"/>
        <end position="328"/>
    </location>
</feature>
<dbReference type="AlphaFoldDB" id="A0AAD6ZII6"/>
<dbReference type="InterPro" id="IPR020846">
    <property type="entry name" value="MFS_dom"/>
</dbReference>
<dbReference type="Proteomes" id="UP001218218">
    <property type="component" value="Unassembled WGS sequence"/>
</dbReference>
<protein>
    <submittedName>
        <fullName evidence="8">Major facilitator superfamily transporter</fullName>
    </submittedName>
</protein>
<feature type="transmembrane region" description="Helical" evidence="6">
    <location>
        <begin position="429"/>
        <end position="449"/>
    </location>
</feature>
<dbReference type="PANTHER" id="PTHR43791:SF48">
    <property type="entry name" value="TRANSPORTER, PUTATIVE (AFU_ORTHOLOGUE AFUA_4G01000)-RELATED"/>
    <property type="match status" value="1"/>
</dbReference>
<evidence type="ECO:0000256" key="2">
    <source>
        <dbReference type="ARBA" id="ARBA00022448"/>
    </source>
</evidence>
<evidence type="ECO:0000259" key="7">
    <source>
        <dbReference type="PROSITE" id="PS50850"/>
    </source>
</evidence>
<feature type="transmembrane region" description="Helical" evidence="6">
    <location>
        <begin position="395"/>
        <end position="417"/>
    </location>
</feature>
<name>A0AAD6ZII6_9AGAR</name>
<organism evidence="8 9">
    <name type="scientific">Mycena albidolilacea</name>
    <dbReference type="NCBI Taxonomy" id="1033008"/>
    <lineage>
        <taxon>Eukaryota</taxon>
        <taxon>Fungi</taxon>
        <taxon>Dikarya</taxon>
        <taxon>Basidiomycota</taxon>
        <taxon>Agaricomycotina</taxon>
        <taxon>Agaricomycetes</taxon>
        <taxon>Agaricomycetidae</taxon>
        <taxon>Agaricales</taxon>
        <taxon>Marasmiineae</taxon>
        <taxon>Mycenaceae</taxon>
        <taxon>Mycena</taxon>
    </lineage>
</organism>
<comment type="caution">
    <text evidence="8">The sequence shown here is derived from an EMBL/GenBank/DDBJ whole genome shotgun (WGS) entry which is preliminary data.</text>
</comment>
<dbReference type="EMBL" id="JARIHO010000045">
    <property type="protein sequence ID" value="KAJ7324011.1"/>
    <property type="molecule type" value="Genomic_DNA"/>
</dbReference>
<feature type="transmembrane region" description="Helical" evidence="6">
    <location>
        <begin position="274"/>
        <end position="296"/>
    </location>
</feature>
<proteinExistence type="predicted"/>
<evidence type="ECO:0000313" key="9">
    <source>
        <dbReference type="Proteomes" id="UP001218218"/>
    </source>
</evidence>
<keyword evidence="3 6" id="KW-0812">Transmembrane</keyword>
<dbReference type="Gene3D" id="1.20.1250.20">
    <property type="entry name" value="MFS general substrate transporter like domains"/>
    <property type="match status" value="1"/>
</dbReference>
<feature type="transmembrane region" description="Helical" evidence="6">
    <location>
        <begin position="335"/>
        <end position="352"/>
    </location>
</feature>
<sequence length="465" mass="50977">MPSTPTESSHDEKRQEDAVDIDGLQPVDSAAEQRLVRKLDMRLLPCLALAYLLGFIDRANAGNAKVAGLVSELSLGNWGFNIGTCLYYVTFIVLQLPAVMLVRKFGNRLVPVAVIVFGIINIGTGFIHNRSGFYAVKSLLGIAEAFVLPGNSYIITQFYKRSEYSVRIGFFIFSGGYLSGAFGGLLASGFLHIAPMGPVHTWRHIFVWEGLLTVGIGILLVFLYPSIPETTTMLTEEERKLTSLRITVPHASQFPSWVQIKEVVFNPIVLASSWFYIIDNVTVTGMSVFTPTILALNYPHASAIRIQLLSVPPNICAWVFSITLIYLAMRYKMHAAAALVGVILTIIGYGTWVATDATYIKTRYACLFLNTMGGCYGPIVLAWTVSNARGDSARALTGAVIPGAGAIGSIIASWSYFPTDAKTGYHIGNTLNVSLAVVVAIGIAALWLFEFRYNKRKEAEFKYRL</sequence>
<evidence type="ECO:0000256" key="1">
    <source>
        <dbReference type="ARBA" id="ARBA00004141"/>
    </source>
</evidence>
<dbReference type="GO" id="GO:0022857">
    <property type="term" value="F:transmembrane transporter activity"/>
    <property type="evidence" value="ECO:0007669"/>
    <property type="project" value="InterPro"/>
</dbReference>
<accession>A0AAD6ZII6</accession>
<reference evidence="8" key="1">
    <citation type="submission" date="2023-03" db="EMBL/GenBank/DDBJ databases">
        <title>Massive genome expansion in bonnet fungi (Mycena s.s.) driven by repeated elements and novel gene families across ecological guilds.</title>
        <authorList>
            <consortium name="Lawrence Berkeley National Laboratory"/>
            <person name="Harder C.B."/>
            <person name="Miyauchi S."/>
            <person name="Viragh M."/>
            <person name="Kuo A."/>
            <person name="Thoen E."/>
            <person name="Andreopoulos B."/>
            <person name="Lu D."/>
            <person name="Skrede I."/>
            <person name="Drula E."/>
            <person name="Henrissat B."/>
            <person name="Morin E."/>
            <person name="Kohler A."/>
            <person name="Barry K."/>
            <person name="LaButti K."/>
            <person name="Morin E."/>
            <person name="Salamov A."/>
            <person name="Lipzen A."/>
            <person name="Mereny Z."/>
            <person name="Hegedus B."/>
            <person name="Baldrian P."/>
            <person name="Stursova M."/>
            <person name="Weitz H."/>
            <person name="Taylor A."/>
            <person name="Grigoriev I.V."/>
            <person name="Nagy L.G."/>
            <person name="Martin F."/>
            <person name="Kauserud H."/>
        </authorList>
    </citation>
    <scope>NUCLEOTIDE SEQUENCE</scope>
    <source>
        <strain evidence="8">CBHHK002</strain>
    </source>
</reference>
<evidence type="ECO:0000256" key="3">
    <source>
        <dbReference type="ARBA" id="ARBA00022692"/>
    </source>
</evidence>
<feature type="transmembrane region" description="Helical" evidence="6">
    <location>
        <begin position="134"/>
        <end position="156"/>
    </location>
</feature>
<evidence type="ECO:0000256" key="5">
    <source>
        <dbReference type="ARBA" id="ARBA00023136"/>
    </source>
</evidence>
<keyword evidence="2" id="KW-0813">Transport</keyword>
<gene>
    <name evidence="8" type="ORF">DFH08DRAFT_887280</name>
</gene>
<dbReference type="PROSITE" id="PS50850">
    <property type="entry name" value="MFS"/>
    <property type="match status" value="1"/>
</dbReference>
<evidence type="ECO:0000313" key="8">
    <source>
        <dbReference type="EMBL" id="KAJ7324011.1"/>
    </source>
</evidence>
<feature type="transmembrane region" description="Helical" evidence="6">
    <location>
        <begin position="205"/>
        <end position="224"/>
    </location>
</feature>
<dbReference type="PANTHER" id="PTHR43791">
    <property type="entry name" value="PERMEASE-RELATED"/>
    <property type="match status" value="1"/>
</dbReference>
<dbReference type="Pfam" id="PF07690">
    <property type="entry name" value="MFS_1"/>
    <property type="match status" value="1"/>
</dbReference>